<evidence type="ECO:0000256" key="4">
    <source>
        <dbReference type="ARBA" id="ARBA00023136"/>
    </source>
</evidence>
<dbReference type="PROSITE" id="PS50929">
    <property type="entry name" value="ABC_TM1F"/>
    <property type="match status" value="1"/>
</dbReference>
<feature type="transmembrane region" description="Helical" evidence="5">
    <location>
        <begin position="268"/>
        <end position="287"/>
    </location>
</feature>
<reference evidence="7 8" key="1">
    <citation type="submission" date="2018-11" db="EMBL/GenBank/DDBJ databases">
        <title>Genomic Encyclopedia of Type Strains, Phase IV (KMG-IV): sequencing the most valuable type-strain genomes for metagenomic binning, comparative biology and taxonomic classification.</title>
        <authorList>
            <person name="Goeker M."/>
        </authorList>
    </citation>
    <scope>NUCLEOTIDE SEQUENCE [LARGE SCALE GENOMIC DNA]</scope>
    <source>
        <strain evidence="7 8">DSM 100316</strain>
    </source>
</reference>
<dbReference type="Gene3D" id="1.20.1560.10">
    <property type="entry name" value="ABC transporter type 1, transmembrane domain"/>
    <property type="match status" value="1"/>
</dbReference>
<dbReference type="InterPro" id="IPR011527">
    <property type="entry name" value="ABC1_TM_dom"/>
</dbReference>
<comment type="subcellular location">
    <subcellularLocation>
        <location evidence="1">Cell membrane</location>
        <topology evidence="1">Multi-pass membrane protein</topology>
    </subcellularLocation>
</comment>
<feature type="transmembrane region" description="Helical" evidence="5">
    <location>
        <begin position="54"/>
        <end position="74"/>
    </location>
</feature>
<dbReference type="GO" id="GO:0016887">
    <property type="term" value="F:ATP hydrolysis activity"/>
    <property type="evidence" value="ECO:0007669"/>
    <property type="project" value="InterPro"/>
</dbReference>
<organism evidence="7 8">
    <name type="scientific">Sinobacterium caligoides</name>
    <dbReference type="NCBI Taxonomy" id="933926"/>
    <lineage>
        <taxon>Bacteria</taxon>
        <taxon>Pseudomonadati</taxon>
        <taxon>Pseudomonadota</taxon>
        <taxon>Gammaproteobacteria</taxon>
        <taxon>Cellvibrionales</taxon>
        <taxon>Spongiibacteraceae</taxon>
        <taxon>Sinobacterium</taxon>
    </lineage>
</organism>
<dbReference type="SUPFAM" id="SSF90123">
    <property type="entry name" value="ABC transporter transmembrane region"/>
    <property type="match status" value="1"/>
</dbReference>
<feature type="transmembrane region" description="Helical" evidence="5">
    <location>
        <begin position="20"/>
        <end position="42"/>
    </location>
</feature>
<dbReference type="InterPro" id="IPR027417">
    <property type="entry name" value="P-loop_NTPase"/>
</dbReference>
<gene>
    <name evidence="7" type="ORF">EDC56_2487</name>
</gene>
<evidence type="ECO:0000256" key="3">
    <source>
        <dbReference type="ARBA" id="ARBA00022989"/>
    </source>
</evidence>
<evidence type="ECO:0000256" key="1">
    <source>
        <dbReference type="ARBA" id="ARBA00004651"/>
    </source>
</evidence>
<dbReference type="Pfam" id="PF00664">
    <property type="entry name" value="ABC_membrane"/>
    <property type="match status" value="1"/>
</dbReference>
<dbReference type="AlphaFoldDB" id="A0A3N2DQI2"/>
<dbReference type="GO" id="GO:0005524">
    <property type="term" value="F:ATP binding"/>
    <property type="evidence" value="ECO:0007669"/>
    <property type="project" value="InterPro"/>
</dbReference>
<dbReference type="InterPro" id="IPR039421">
    <property type="entry name" value="Type_1_exporter"/>
</dbReference>
<feature type="transmembrane region" description="Helical" evidence="5">
    <location>
        <begin position="240"/>
        <end position="262"/>
    </location>
</feature>
<dbReference type="PANTHER" id="PTHR43394:SF1">
    <property type="entry name" value="ATP-BINDING CASSETTE SUB-FAMILY B MEMBER 10, MITOCHONDRIAL"/>
    <property type="match status" value="1"/>
</dbReference>
<dbReference type="GO" id="GO:0015421">
    <property type="term" value="F:ABC-type oligopeptide transporter activity"/>
    <property type="evidence" value="ECO:0007669"/>
    <property type="project" value="TreeGrafter"/>
</dbReference>
<feature type="domain" description="ABC transmembrane type-1" evidence="6">
    <location>
        <begin position="20"/>
        <end position="296"/>
    </location>
</feature>
<name>A0A3N2DQI2_9GAMM</name>
<dbReference type="GO" id="GO:0005886">
    <property type="term" value="C:plasma membrane"/>
    <property type="evidence" value="ECO:0007669"/>
    <property type="project" value="UniProtKB-SubCell"/>
</dbReference>
<proteinExistence type="predicted"/>
<dbReference type="EMBL" id="RKHR01000004">
    <property type="protein sequence ID" value="ROS02037.1"/>
    <property type="molecule type" value="Genomic_DNA"/>
</dbReference>
<dbReference type="InterPro" id="IPR036640">
    <property type="entry name" value="ABC1_TM_sf"/>
</dbReference>
<protein>
    <submittedName>
        <fullName evidence="7">ABC-type bacteriocin/lantibiotic exporter with double-glycine peptidase domain</fullName>
    </submittedName>
</protein>
<dbReference type="InterPro" id="IPR003439">
    <property type="entry name" value="ABC_transporter-like_ATP-bd"/>
</dbReference>
<dbReference type="SUPFAM" id="SSF52540">
    <property type="entry name" value="P-loop containing nucleoside triphosphate hydrolases"/>
    <property type="match status" value="1"/>
</dbReference>
<keyword evidence="3 5" id="KW-1133">Transmembrane helix</keyword>
<dbReference type="RefSeq" id="WP_123712776.1">
    <property type="nucleotide sequence ID" value="NZ_RKHR01000004.1"/>
</dbReference>
<evidence type="ECO:0000256" key="5">
    <source>
        <dbReference type="SAM" id="Phobius"/>
    </source>
</evidence>
<evidence type="ECO:0000313" key="7">
    <source>
        <dbReference type="EMBL" id="ROS02037.1"/>
    </source>
</evidence>
<evidence type="ECO:0000259" key="6">
    <source>
        <dbReference type="PROSITE" id="PS50929"/>
    </source>
</evidence>
<comment type="caution">
    <text evidence="7">The sequence shown here is derived from an EMBL/GenBank/DDBJ whole genome shotgun (WGS) entry which is preliminary data.</text>
</comment>
<dbReference type="OrthoDB" id="9806127at2"/>
<dbReference type="Proteomes" id="UP000275394">
    <property type="component" value="Unassembled WGS sequence"/>
</dbReference>
<keyword evidence="2 5" id="KW-0812">Transmembrane</keyword>
<dbReference type="Gene3D" id="3.40.50.300">
    <property type="entry name" value="P-loop containing nucleotide triphosphate hydrolases"/>
    <property type="match status" value="1"/>
</dbReference>
<keyword evidence="8" id="KW-1185">Reference proteome</keyword>
<dbReference type="Pfam" id="PF00005">
    <property type="entry name" value="ABC_tran"/>
    <property type="match status" value="1"/>
</dbReference>
<evidence type="ECO:0000313" key="8">
    <source>
        <dbReference type="Proteomes" id="UP000275394"/>
    </source>
</evidence>
<accession>A0A3N2DQI2</accession>
<dbReference type="PANTHER" id="PTHR43394">
    <property type="entry name" value="ATP-DEPENDENT PERMEASE MDL1, MITOCHONDRIAL"/>
    <property type="match status" value="1"/>
</dbReference>
<feature type="transmembrane region" description="Helical" evidence="5">
    <location>
        <begin position="141"/>
        <end position="170"/>
    </location>
</feature>
<evidence type="ECO:0000256" key="2">
    <source>
        <dbReference type="ARBA" id="ARBA00022692"/>
    </source>
</evidence>
<keyword evidence="4 5" id="KW-0472">Membrane</keyword>
<sequence>MDYIASYHETHYSRKFIADIVITTALIQLFGLILPLSVLVVYDKIIPNNAVESLVFLSIIVIAAVLAECFLRYLQESVIAYSTSRNDYLYKNRLLRALTTNFRNINEGCNVSAVKENLASDIAPSISLPLRRIIAYTELPFLVLFLVLVAYIASWVVLAPLLVVLAYYWVLRTALHIQAEAKQVNGDKQDGISIIAREALGCVETIKACGAEQQIASEYARLAQPALKSRHIFDMLSADLTAITNVFSQLIIIAAVSLGAIAYFNGQISIGSIAAITIISGRIIPVVQRTALTFHSRDEWDASKRQFRHLFSSAASNPGEVKLTGDIDINIQGLPGHHDDDGEGMKLSKGDILVISGANNAGKSKLLFSLAGLCEHDQAVISYCGIDVRKISNRDLTAHISLCPQKPKLVKGSFLENITMYDKSRISAAYDVSNEIGLTKDLAKFPKSFDEYLENVDYGVFHQGMRQKIAIARCLCSDTPVLLFDEINSDMDPESNNLFLEAIKRRQKDHIIILVSQQSQFINLGSKYLCV</sequence>